<dbReference type="KEGG" id="saqu:EJC51_01605"/>
<gene>
    <name evidence="2" type="ORF">EJC51_01605</name>
</gene>
<accession>A0A3S9HS45</accession>
<name>A0A3S9HS45_9ACTN</name>
<dbReference type="Gene3D" id="3.40.630.30">
    <property type="match status" value="1"/>
</dbReference>
<evidence type="ECO:0000259" key="1">
    <source>
        <dbReference type="PROSITE" id="PS51186"/>
    </source>
</evidence>
<protein>
    <submittedName>
        <fullName evidence="2">N-acetyltransferase</fullName>
    </submittedName>
</protein>
<dbReference type="AlphaFoldDB" id="A0A3S9HS45"/>
<feature type="domain" description="N-acetyltransferase" evidence="1">
    <location>
        <begin position="5"/>
        <end position="154"/>
    </location>
</feature>
<sequence>MRQGLRIVRVDQDDEPRVAALHRRCSAAARWHRYHRAMGDPDTYLGPLLSRPQSVHLAVQDPRERLVAIGHLLPDEGDAEAALLVEDTWQNRGLGTRLLKELGRFAVVLGVREVYGVIHPDDARTAAVLHHSGVPLRTVPDTGSATTVRARTQDIGLALASSPTRRAWWQRGAGRHRVSGSSVHSWASEAEVQRVLRHSFEDASPTC</sequence>
<organism evidence="2 3">
    <name type="scientific">Streptomyces aquilus</name>
    <dbReference type="NCBI Taxonomy" id="2548456"/>
    <lineage>
        <taxon>Bacteria</taxon>
        <taxon>Bacillati</taxon>
        <taxon>Actinomycetota</taxon>
        <taxon>Actinomycetes</taxon>
        <taxon>Kitasatosporales</taxon>
        <taxon>Streptomycetaceae</taxon>
        <taxon>Streptomyces</taxon>
    </lineage>
</organism>
<evidence type="ECO:0000313" key="3">
    <source>
        <dbReference type="Proteomes" id="UP000280197"/>
    </source>
</evidence>
<dbReference type="InterPro" id="IPR000182">
    <property type="entry name" value="GNAT_dom"/>
</dbReference>
<reference evidence="2 3" key="1">
    <citation type="submission" date="2018-12" db="EMBL/GenBank/DDBJ databases">
        <authorList>
            <person name="Li K."/>
        </authorList>
    </citation>
    <scope>NUCLEOTIDE SEQUENCE [LARGE SCALE GENOMIC DNA]</scope>
    <source>
        <strain evidence="3">CR22</strain>
    </source>
</reference>
<dbReference type="InterPro" id="IPR016181">
    <property type="entry name" value="Acyl_CoA_acyltransferase"/>
</dbReference>
<dbReference type="GO" id="GO:0016747">
    <property type="term" value="F:acyltransferase activity, transferring groups other than amino-acyl groups"/>
    <property type="evidence" value="ECO:0007669"/>
    <property type="project" value="InterPro"/>
</dbReference>
<dbReference type="RefSeq" id="WP_126269336.1">
    <property type="nucleotide sequence ID" value="NZ_CP034463.1"/>
</dbReference>
<keyword evidence="2" id="KW-0808">Transferase</keyword>
<keyword evidence="3" id="KW-1185">Reference proteome</keyword>
<proteinExistence type="predicted"/>
<dbReference type="Proteomes" id="UP000280197">
    <property type="component" value="Chromosome"/>
</dbReference>
<evidence type="ECO:0000313" key="2">
    <source>
        <dbReference type="EMBL" id="AZP14950.1"/>
    </source>
</evidence>
<dbReference type="SUPFAM" id="SSF55729">
    <property type="entry name" value="Acyl-CoA N-acyltransferases (Nat)"/>
    <property type="match status" value="1"/>
</dbReference>
<dbReference type="EMBL" id="CP034463">
    <property type="protein sequence ID" value="AZP14950.1"/>
    <property type="molecule type" value="Genomic_DNA"/>
</dbReference>
<dbReference type="PROSITE" id="PS51186">
    <property type="entry name" value="GNAT"/>
    <property type="match status" value="1"/>
</dbReference>